<dbReference type="InterPro" id="IPR016095">
    <property type="entry name" value="Ribosomal_uL1_3-a/b-sand"/>
</dbReference>
<dbReference type="InterPro" id="IPR028364">
    <property type="entry name" value="Ribosomal_uL1/biogenesis"/>
</dbReference>
<comment type="similarity">
    <text evidence="1">Belongs to the universal ribosomal protein uL1 family.</text>
</comment>
<evidence type="ECO:0000313" key="8">
    <source>
        <dbReference type="EMBL" id="ADM89670.1"/>
    </source>
</evidence>
<gene>
    <name evidence="8" type="primary">rplA</name>
    <name evidence="8" type="ordered locus">ZICARI_047</name>
</gene>
<evidence type="ECO:0000256" key="6">
    <source>
        <dbReference type="ARBA" id="ARBA00035241"/>
    </source>
</evidence>
<dbReference type="Pfam" id="PF00687">
    <property type="entry name" value="Ribosomal_L1"/>
    <property type="match status" value="1"/>
</dbReference>
<evidence type="ECO:0000313" key="9">
    <source>
        <dbReference type="Proteomes" id="UP000001303"/>
    </source>
</evidence>
<organism evidence="8 9">
    <name type="scientific">Zinderia insecticola (strain CARI)</name>
    <dbReference type="NCBI Taxonomy" id="871271"/>
    <lineage>
        <taxon>Bacteria</taxon>
        <taxon>Pseudomonadati</taxon>
        <taxon>Pseudomonadota</taxon>
        <taxon>Betaproteobacteria</taxon>
        <taxon>Burkholderiales</taxon>
        <taxon>Oxalobacteraceae</taxon>
        <taxon>Candidatus Zinderia</taxon>
    </lineage>
</organism>
<dbReference type="GO" id="GO:0006412">
    <property type="term" value="P:translation"/>
    <property type="evidence" value="ECO:0007669"/>
    <property type="project" value="InterPro"/>
</dbReference>
<evidence type="ECO:0000256" key="3">
    <source>
        <dbReference type="ARBA" id="ARBA00022845"/>
    </source>
</evidence>
<dbReference type="PANTHER" id="PTHR36427">
    <property type="entry name" value="54S RIBOSOMAL PROTEIN L1, MITOCHONDRIAL"/>
    <property type="match status" value="1"/>
</dbReference>
<keyword evidence="9" id="KW-1185">Reference proteome</keyword>
<dbReference type="PIRSF" id="PIRSF002155">
    <property type="entry name" value="Ribosomal_L1"/>
    <property type="match status" value="1"/>
</dbReference>
<dbReference type="InterPro" id="IPR023674">
    <property type="entry name" value="Ribosomal_uL1-like"/>
</dbReference>
<dbReference type="KEGG" id="zin:ZICARI_047"/>
<evidence type="ECO:0000256" key="5">
    <source>
        <dbReference type="ARBA" id="ARBA00023274"/>
    </source>
</evidence>
<keyword evidence="5" id="KW-0687">Ribonucleoprotein</keyword>
<sequence length="225" mass="26370">MVYKKKYKKIIKKNNKYSLNKIIYIIKNYFVYNFDQSINIIIKINYNKNNNEIIKNSVLLPYNIKSNKKILVFCNKEQEKEAILANVNYYGLNNLINKIKKEGIFFDIAISTYEVIKEVSKIGNILGPIGLMPNIKTGTLTKNILKTVKEFKLGKIQYKSDKYGIINTSIAKISFKNIYIRKNILNFINFVNKNKPLNFKKKFIKKIYLSSTMSPSFKISLKYIK</sequence>
<dbReference type="AlphaFoldDB" id="E0TIP3"/>
<dbReference type="InterPro" id="IPR002143">
    <property type="entry name" value="Ribosomal_uL1"/>
</dbReference>
<dbReference type="SUPFAM" id="SSF56808">
    <property type="entry name" value="Ribosomal protein L1"/>
    <property type="match status" value="1"/>
</dbReference>
<dbReference type="Gene3D" id="3.30.190.20">
    <property type="match status" value="1"/>
</dbReference>
<dbReference type="EMBL" id="CP002161">
    <property type="protein sequence ID" value="ADM89670.1"/>
    <property type="molecule type" value="Genomic_DNA"/>
</dbReference>
<dbReference type="Proteomes" id="UP000001303">
    <property type="component" value="Chromosome"/>
</dbReference>
<dbReference type="CDD" id="cd00403">
    <property type="entry name" value="Ribosomal_L1"/>
    <property type="match status" value="1"/>
</dbReference>
<keyword evidence="3" id="KW-0810">Translation regulation</keyword>
<evidence type="ECO:0000256" key="4">
    <source>
        <dbReference type="ARBA" id="ARBA00022980"/>
    </source>
</evidence>
<dbReference type="HOGENOM" id="CLU_062853_0_0_4"/>
<dbReference type="PANTHER" id="PTHR36427:SF3">
    <property type="entry name" value="LARGE RIBOSOMAL SUBUNIT PROTEIN UL1M"/>
    <property type="match status" value="1"/>
</dbReference>
<reference evidence="8 9" key="1">
    <citation type="journal article" date="2010" name="Genome Biol. Evol.">
        <title>Functional convergence in reduced genomes of bacterial symbionts spanning 200 My of evolution.</title>
        <authorList>
            <person name="McCutcheon J.P."/>
            <person name="Moran N.A."/>
        </authorList>
    </citation>
    <scope>NUCLEOTIDE SEQUENCE [LARGE SCALE GENOMIC DNA]</scope>
    <source>
        <strain evidence="8 9">CARI</strain>
    </source>
</reference>
<evidence type="ECO:0000256" key="2">
    <source>
        <dbReference type="ARBA" id="ARBA00022491"/>
    </source>
</evidence>
<evidence type="ECO:0000256" key="1">
    <source>
        <dbReference type="ARBA" id="ARBA00010531"/>
    </source>
</evidence>
<evidence type="ECO:0000256" key="7">
    <source>
        <dbReference type="ARBA" id="ARBA00035452"/>
    </source>
</evidence>
<dbReference type="GO" id="GO:0015934">
    <property type="term" value="C:large ribosomal subunit"/>
    <property type="evidence" value="ECO:0007669"/>
    <property type="project" value="InterPro"/>
</dbReference>
<protein>
    <recommendedName>
        <fullName evidence="6">Large ribosomal subunit protein uL1</fullName>
    </recommendedName>
    <alternativeName>
        <fullName evidence="7">50S ribosomal protein L1</fullName>
    </alternativeName>
</protein>
<dbReference type="GO" id="GO:0006417">
    <property type="term" value="P:regulation of translation"/>
    <property type="evidence" value="ECO:0007669"/>
    <property type="project" value="UniProtKB-KW"/>
</dbReference>
<dbReference type="GO" id="GO:0003735">
    <property type="term" value="F:structural constituent of ribosome"/>
    <property type="evidence" value="ECO:0007669"/>
    <property type="project" value="InterPro"/>
</dbReference>
<accession>E0TIP3</accession>
<dbReference type="GO" id="GO:0003723">
    <property type="term" value="F:RNA binding"/>
    <property type="evidence" value="ECO:0007669"/>
    <property type="project" value="InterPro"/>
</dbReference>
<dbReference type="STRING" id="871271.ZICARI_047"/>
<proteinExistence type="inferred from homology"/>
<keyword evidence="2" id="KW-0678">Repressor</keyword>
<name>E0TIP3_ZINIC</name>
<keyword evidence="4" id="KW-0689">Ribosomal protein</keyword>
<dbReference type="Gene3D" id="3.40.50.790">
    <property type="match status" value="1"/>
</dbReference>